<keyword evidence="3" id="KW-1185">Reference proteome</keyword>
<dbReference type="InterPro" id="IPR010496">
    <property type="entry name" value="AL/BT2_dom"/>
</dbReference>
<gene>
    <name evidence="2" type="ORF">FHX39_001371</name>
</gene>
<reference evidence="2 3" key="1">
    <citation type="submission" date="2020-08" db="EMBL/GenBank/DDBJ databases">
        <title>Sequencing the genomes of 1000 actinobacteria strains.</title>
        <authorList>
            <person name="Klenk H.-P."/>
        </authorList>
    </citation>
    <scope>NUCLEOTIDE SEQUENCE [LARGE SCALE GENOMIC DNA]</scope>
    <source>
        <strain evidence="2 3">DSM 11053</strain>
    </source>
</reference>
<evidence type="ECO:0000313" key="3">
    <source>
        <dbReference type="Proteomes" id="UP000565572"/>
    </source>
</evidence>
<dbReference type="AlphaFoldDB" id="A0A7W5JU79"/>
<organism evidence="2 3">
    <name type="scientific">Microlunatus antarcticus</name>
    <dbReference type="NCBI Taxonomy" id="53388"/>
    <lineage>
        <taxon>Bacteria</taxon>
        <taxon>Bacillati</taxon>
        <taxon>Actinomycetota</taxon>
        <taxon>Actinomycetes</taxon>
        <taxon>Propionibacteriales</taxon>
        <taxon>Propionibacteriaceae</taxon>
        <taxon>Microlunatus</taxon>
    </lineage>
</organism>
<protein>
    <recommendedName>
        <fullName evidence="1">3-keto-alpha-glucoside-1,2-lyase/3-keto-2-hydroxy-glucal hydratase domain-containing protein</fullName>
    </recommendedName>
</protein>
<dbReference type="EMBL" id="JACHZG010000001">
    <property type="protein sequence ID" value="MBB3326427.1"/>
    <property type="molecule type" value="Genomic_DNA"/>
</dbReference>
<dbReference type="Pfam" id="PF06439">
    <property type="entry name" value="3keto-disac_hyd"/>
    <property type="match status" value="1"/>
</dbReference>
<evidence type="ECO:0000313" key="2">
    <source>
        <dbReference type="EMBL" id="MBB3326427.1"/>
    </source>
</evidence>
<accession>A0A7W5JU79</accession>
<sequence length="283" mass="30972">MTSPTRGEPVSLFNGRTLDGWHAVPRVYGTVWPGGPPLAEVYPVFTAEQAALAEAYPARWEVVDGAIEGFQHPDHPGFGGYLVSDDVYADFELTLEMNPDWPADTGVMVRRRADSWHGFQVLVDHRKSGSIGGFYGNGLAGFHGVPYVLDVSQGPDGAPSGLQLEDPATTLEPMTADKQTVLAQTGDPQAFLEAWRWQGWNALRIRCVGAQPVITTWVNDVLVASIDTATIRHPHYDAGQVADFLGPAGHLAFEVHDNDPFFGDARWARGARCRWRNIVLTPL</sequence>
<dbReference type="RefSeq" id="WP_183337375.1">
    <property type="nucleotide sequence ID" value="NZ_JACHZG010000001.1"/>
</dbReference>
<dbReference type="Gene3D" id="2.60.120.560">
    <property type="entry name" value="Exo-inulinase, domain 1"/>
    <property type="match status" value="1"/>
</dbReference>
<feature type="domain" description="3-keto-alpha-glucoside-1,2-lyase/3-keto-2-hydroxy-glucal hydratase" evidence="1">
    <location>
        <begin position="9"/>
        <end position="279"/>
    </location>
</feature>
<name>A0A7W5JU79_9ACTN</name>
<proteinExistence type="predicted"/>
<dbReference type="GO" id="GO:0016787">
    <property type="term" value="F:hydrolase activity"/>
    <property type="evidence" value="ECO:0007669"/>
    <property type="project" value="InterPro"/>
</dbReference>
<dbReference type="Proteomes" id="UP000565572">
    <property type="component" value="Unassembled WGS sequence"/>
</dbReference>
<evidence type="ECO:0000259" key="1">
    <source>
        <dbReference type="Pfam" id="PF06439"/>
    </source>
</evidence>
<comment type="caution">
    <text evidence="2">The sequence shown here is derived from an EMBL/GenBank/DDBJ whole genome shotgun (WGS) entry which is preliminary data.</text>
</comment>